<dbReference type="SUPFAM" id="SSF52777">
    <property type="entry name" value="CoA-dependent acyltransferases"/>
    <property type="match status" value="2"/>
</dbReference>
<reference evidence="7" key="1">
    <citation type="submission" date="2017-02" db="EMBL/GenBank/DDBJ databases">
        <authorList>
            <person name="Tafer H."/>
            <person name="Lopandic K."/>
        </authorList>
    </citation>
    <scope>NUCLEOTIDE SEQUENCE [LARGE SCALE GENOMIC DNA]</scope>
    <source>
        <strain evidence="7">CBS 366.77</strain>
    </source>
</reference>
<evidence type="ECO:0000256" key="1">
    <source>
        <dbReference type="ARBA" id="ARBA00022450"/>
    </source>
</evidence>
<dbReference type="GO" id="GO:0016874">
    <property type="term" value="F:ligase activity"/>
    <property type="evidence" value="ECO:0007669"/>
    <property type="project" value="UniProtKB-KW"/>
</dbReference>
<keyword evidence="1" id="KW-0596">Phosphopantetheine</keyword>
<dbReference type="InterPro" id="IPR010071">
    <property type="entry name" value="AA_adenyl_dom"/>
</dbReference>
<dbReference type="Pfam" id="PF00668">
    <property type="entry name" value="Condensation"/>
    <property type="match status" value="1"/>
</dbReference>
<dbReference type="Gene3D" id="3.30.300.30">
    <property type="match status" value="1"/>
</dbReference>
<dbReference type="FunFam" id="3.30.300.30:FF:000015">
    <property type="entry name" value="Nonribosomal peptide synthase SidD"/>
    <property type="match status" value="1"/>
</dbReference>
<dbReference type="FunFam" id="3.40.50.980:FF:000001">
    <property type="entry name" value="Non-ribosomal peptide synthetase"/>
    <property type="match status" value="1"/>
</dbReference>
<dbReference type="PANTHER" id="PTHR45527:SF3">
    <property type="entry name" value="SIDEROPHORE SYNTHETASE (EUROFUNG)"/>
    <property type="match status" value="1"/>
</dbReference>
<dbReference type="CDD" id="cd05918">
    <property type="entry name" value="A_NRPS_SidN3_like"/>
    <property type="match status" value="1"/>
</dbReference>
<evidence type="ECO:0000313" key="6">
    <source>
        <dbReference type="EMBL" id="RJE18795.1"/>
    </source>
</evidence>
<dbReference type="AlphaFoldDB" id="A0A3A2ZLN1"/>
<proteinExistence type="inferred from homology"/>
<sequence length="1094" mass="122109">MEAMTTMQTLSSSGCDTLSDNDRRQLNEWNAVLPESVDHCVHELIHDRCLVQPNAYAVCAWDGTLTYRELNSRSTHLASLLVDRGIGKETFVSICLEKSQWMAVAMLGVMKAGAAFVLLDVVHPPDRLRQIFNDVASPLLLTSATCSRLAAILTTDFLIIEDSIPLDGEEDTVKMVTADVTPDNAMYAVFTSGSTGKPKGAVVSHAAYASSATRLQAPLGLGPQSRVLQFSSYAFDVSISDHLLTLLAGGCICIPSERDRQSNLPGAIVQLSVNWACLTPSVSRTFSPHQVPSLRHLVLTGEAATQVDVDQWATHLNLSGLYGPAECAIGTTVNIDLVQSKSAANIGRPYAAVCWVVDPENHNQLVPIGAEGELLIQGPAISRGYINDSDRTAVSFITSPLWLAQEGHNRSFERMYKTGDLVRYNEDGSLQYLGRKDTQVKVRGQRVELTEVEYHVRDCFQGSRHVVAEVIQFRDWSPKLVVFVCGCDHAESYSGSLEELFIPIEPGFVAQVAELESELEQRLPRYMVPDLILPIARIPMTTTGKTDRRHLRERATNLSSEYLGMYWGGPALPKEEPITAKEKALQDLWWKVLKIPVHKISRQSNWFHDGGDSLLAMRLASQAIDIGLSMTVQDIFRYPRLMDLAKTATLTGVNSSSTESIQAFDLLAENQVARQNIVQRVMSQYKYQEKDIEDIYPCTTTQKTLIMSSSMMGSNHTMAIECRLDPSVDQDRLVRAWDTVVQNNPILRTYVVEDNTGEYLQVVLRDVIPLELSSHPLFEDSSEPNNIWGFNRQLMRLVKYQDRLQMLIHHAIFDGYSISVIFQHLEKAYDGEILHSRPFGPFLRWVQQSDDHVDEFWKRKLAGFQGKTFPPVLSIEHVPMTRSALQPLPINIQQTTDGITIGSKFRLALAIILSLATNTHDVSFGEVVSRRGAPVAGITEMIAPTPTVMPVRVQLKPENTLWTSLKEIQDQSLQAGPFECAEFQHIAGLTPDTAAVCQFQTCLVVQPDPADYIPAMFEDWHQLCEREVFPWGLCFECFLSKGYTQILAFYDERVIDASQARLLQKQFACIFELMDASPNACIGDLATMCSWDKV</sequence>
<name>A0A3A2ZLN1_9EURO</name>
<dbReference type="SUPFAM" id="SSF47336">
    <property type="entry name" value="ACP-like"/>
    <property type="match status" value="1"/>
</dbReference>
<dbReference type="Pfam" id="PF00501">
    <property type="entry name" value="AMP-binding"/>
    <property type="match status" value="1"/>
</dbReference>
<dbReference type="NCBIfam" id="TIGR01733">
    <property type="entry name" value="AA-adenyl-dom"/>
    <property type="match status" value="1"/>
</dbReference>
<dbReference type="GO" id="GO:0044550">
    <property type="term" value="P:secondary metabolite biosynthetic process"/>
    <property type="evidence" value="ECO:0007669"/>
    <property type="project" value="TreeGrafter"/>
</dbReference>
<dbReference type="Gene3D" id="3.40.50.980">
    <property type="match status" value="2"/>
</dbReference>
<accession>A0A3A2ZLN1</accession>
<dbReference type="GO" id="GO:0031177">
    <property type="term" value="F:phosphopantetheine binding"/>
    <property type="evidence" value="ECO:0007669"/>
    <property type="project" value="TreeGrafter"/>
</dbReference>
<dbReference type="Gene3D" id="1.10.1200.10">
    <property type="entry name" value="ACP-like"/>
    <property type="match status" value="1"/>
</dbReference>
<evidence type="ECO:0000256" key="2">
    <source>
        <dbReference type="ARBA" id="ARBA00022553"/>
    </source>
</evidence>
<protein>
    <submittedName>
        <fullName evidence="6">Nonribosomal peptide synthase</fullName>
    </submittedName>
</protein>
<keyword evidence="7" id="KW-1185">Reference proteome</keyword>
<dbReference type="PANTHER" id="PTHR45527">
    <property type="entry name" value="NONRIBOSOMAL PEPTIDE SYNTHETASE"/>
    <property type="match status" value="1"/>
</dbReference>
<dbReference type="Gene3D" id="3.30.559.10">
    <property type="entry name" value="Chloramphenicol acetyltransferase-like domain"/>
    <property type="match status" value="1"/>
</dbReference>
<evidence type="ECO:0000256" key="4">
    <source>
        <dbReference type="ARBA" id="ARBA00029454"/>
    </source>
</evidence>
<keyword evidence="2" id="KW-0597">Phosphoprotein</keyword>
<evidence type="ECO:0000313" key="7">
    <source>
        <dbReference type="Proteomes" id="UP000266188"/>
    </source>
</evidence>
<organism evidence="6 7">
    <name type="scientific">Aspergillus sclerotialis</name>
    <dbReference type="NCBI Taxonomy" id="2070753"/>
    <lineage>
        <taxon>Eukaryota</taxon>
        <taxon>Fungi</taxon>
        <taxon>Dikarya</taxon>
        <taxon>Ascomycota</taxon>
        <taxon>Pezizomycotina</taxon>
        <taxon>Eurotiomycetes</taxon>
        <taxon>Eurotiomycetidae</taxon>
        <taxon>Eurotiales</taxon>
        <taxon>Aspergillaceae</taxon>
        <taxon>Aspergillus</taxon>
        <taxon>Aspergillus subgen. Polypaecilum</taxon>
    </lineage>
</organism>
<evidence type="ECO:0000256" key="3">
    <source>
        <dbReference type="ARBA" id="ARBA00022598"/>
    </source>
</evidence>
<comment type="similarity">
    <text evidence="4">Belongs to the NRP synthetase family.</text>
</comment>
<comment type="caution">
    <text evidence="6">The sequence shown here is derived from an EMBL/GenBank/DDBJ whole genome shotgun (WGS) entry which is preliminary data.</text>
</comment>
<dbReference type="GO" id="GO:0005737">
    <property type="term" value="C:cytoplasm"/>
    <property type="evidence" value="ECO:0007669"/>
    <property type="project" value="TreeGrafter"/>
</dbReference>
<evidence type="ECO:0000259" key="5">
    <source>
        <dbReference type="PROSITE" id="PS50075"/>
    </source>
</evidence>
<dbReference type="Pfam" id="PF00550">
    <property type="entry name" value="PP-binding"/>
    <property type="match status" value="1"/>
</dbReference>
<dbReference type="Gene3D" id="3.30.559.30">
    <property type="entry name" value="Nonribosomal peptide synthetase, condensation domain"/>
    <property type="match status" value="1"/>
</dbReference>
<dbReference type="CDD" id="cd19545">
    <property type="entry name" value="FUM14_C_NRPS-like"/>
    <property type="match status" value="1"/>
</dbReference>
<dbReference type="InterPro" id="IPR000873">
    <property type="entry name" value="AMP-dep_synth/lig_dom"/>
</dbReference>
<feature type="domain" description="Carrier" evidence="5">
    <location>
        <begin position="576"/>
        <end position="652"/>
    </location>
</feature>
<dbReference type="STRING" id="2070753.A0A3A2ZLN1"/>
<dbReference type="InterPro" id="IPR023213">
    <property type="entry name" value="CAT-like_dom_sf"/>
</dbReference>
<dbReference type="FunFam" id="3.40.50.12780:FF:000014">
    <property type="entry name" value="Nonribosomal peptide synthetase 1"/>
    <property type="match status" value="1"/>
</dbReference>
<dbReference type="InterPro" id="IPR045851">
    <property type="entry name" value="AMP-bd_C_sf"/>
</dbReference>
<dbReference type="InterPro" id="IPR009081">
    <property type="entry name" value="PP-bd_ACP"/>
</dbReference>
<dbReference type="SUPFAM" id="SSF56801">
    <property type="entry name" value="Acetyl-CoA synthetase-like"/>
    <property type="match status" value="1"/>
</dbReference>
<dbReference type="InterPro" id="IPR001242">
    <property type="entry name" value="Condensation_dom"/>
</dbReference>
<dbReference type="OrthoDB" id="416786at2759"/>
<dbReference type="EMBL" id="MVGC01000491">
    <property type="protein sequence ID" value="RJE18795.1"/>
    <property type="molecule type" value="Genomic_DNA"/>
</dbReference>
<dbReference type="InterPro" id="IPR036736">
    <property type="entry name" value="ACP-like_sf"/>
</dbReference>
<dbReference type="GO" id="GO:0043041">
    <property type="term" value="P:amino acid activation for nonribosomal peptide biosynthetic process"/>
    <property type="evidence" value="ECO:0007669"/>
    <property type="project" value="TreeGrafter"/>
</dbReference>
<keyword evidence="3" id="KW-0436">Ligase</keyword>
<dbReference type="PROSITE" id="PS50075">
    <property type="entry name" value="CARRIER"/>
    <property type="match status" value="1"/>
</dbReference>
<dbReference type="Gene3D" id="2.30.38.10">
    <property type="entry name" value="Luciferase, Domain 3"/>
    <property type="match status" value="1"/>
</dbReference>
<dbReference type="Proteomes" id="UP000266188">
    <property type="component" value="Unassembled WGS sequence"/>
</dbReference>
<gene>
    <name evidence="6" type="ORF">PHISCL_08863</name>
</gene>